<dbReference type="EMBL" id="GBXM01044918">
    <property type="protein sequence ID" value="JAH63659.1"/>
    <property type="molecule type" value="Transcribed_RNA"/>
</dbReference>
<organism evidence="2">
    <name type="scientific">Anguilla anguilla</name>
    <name type="common">European freshwater eel</name>
    <name type="synonym">Muraena anguilla</name>
    <dbReference type="NCBI Taxonomy" id="7936"/>
    <lineage>
        <taxon>Eukaryota</taxon>
        <taxon>Metazoa</taxon>
        <taxon>Chordata</taxon>
        <taxon>Craniata</taxon>
        <taxon>Vertebrata</taxon>
        <taxon>Euteleostomi</taxon>
        <taxon>Actinopterygii</taxon>
        <taxon>Neopterygii</taxon>
        <taxon>Teleostei</taxon>
        <taxon>Anguilliformes</taxon>
        <taxon>Anguillidae</taxon>
        <taxon>Anguilla</taxon>
    </lineage>
</organism>
<reference evidence="2" key="1">
    <citation type="submission" date="2014-11" db="EMBL/GenBank/DDBJ databases">
        <authorList>
            <person name="Amaro Gonzalez C."/>
        </authorList>
    </citation>
    <scope>NUCLEOTIDE SEQUENCE</scope>
</reference>
<keyword evidence="1" id="KW-0812">Transmembrane</keyword>
<reference evidence="2" key="2">
    <citation type="journal article" date="2015" name="Fish Shellfish Immunol.">
        <title>Early steps in the European eel (Anguilla anguilla)-Vibrio vulnificus interaction in the gills: Role of the RtxA13 toxin.</title>
        <authorList>
            <person name="Callol A."/>
            <person name="Pajuelo D."/>
            <person name="Ebbesson L."/>
            <person name="Teles M."/>
            <person name="MacKenzie S."/>
            <person name="Amaro C."/>
        </authorList>
    </citation>
    <scope>NUCLEOTIDE SEQUENCE</scope>
</reference>
<protein>
    <submittedName>
        <fullName evidence="2">Uncharacterized protein</fullName>
    </submittedName>
</protein>
<evidence type="ECO:0000313" key="2">
    <source>
        <dbReference type="EMBL" id="JAH63659.1"/>
    </source>
</evidence>
<keyword evidence="1" id="KW-1133">Transmembrane helix</keyword>
<sequence>MLRSPEKCVHLPEVRQLKCTGYIFKQRSFYININYLWSFMCLFISVTNWSFSIRLCVLLISTVFTL</sequence>
<feature type="transmembrane region" description="Helical" evidence="1">
    <location>
        <begin position="35"/>
        <end position="64"/>
    </location>
</feature>
<proteinExistence type="predicted"/>
<keyword evidence="1" id="KW-0472">Membrane</keyword>
<dbReference type="AlphaFoldDB" id="A0A0E9UCQ4"/>
<accession>A0A0E9UCQ4</accession>
<name>A0A0E9UCQ4_ANGAN</name>
<evidence type="ECO:0000256" key="1">
    <source>
        <dbReference type="SAM" id="Phobius"/>
    </source>
</evidence>